<evidence type="ECO:0000259" key="7">
    <source>
        <dbReference type="PROSITE" id="PS51645"/>
    </source>
</evidence>
<sequence>MSAPESPARGTTTIVWFRDDLRVTDHPALEAACRRGEVLALFVLDEASAGVRPLGTASRWWLHGSLRSLRASLEELGIPLVLRRGPAGAVLPEVLERTGAGGITWNRRYGGPELAVDAGVKQWCSEHGVEAHSFQASLLHEPWALRTGAGGPYKVFTPFWKALRALEIRQPLPVPGAGRGADRAVAACAAGEDPEAWGLLPEAGRAAGLAGTWTPGEAAAWERLDDFLDRAEDYDEGHDRPDREGTSRLSPHLRWGEISPFAVWDAAVRHRAEQGSSPGLEKFLTELGWREFNWHLLHQEPQLHVRHVRPAFDAFPWRDPAEGAADLRAWQEGRTGFPLVDAGMRQMLTTGWMHNRVRMVAGSLLTKNLLVDWRSGEQWFWDHLVDADPACGPGNWQWVAGSGADASPFFRIFNPLTQGRRFDPEARYIRRWVPELAGDSGVDPHEPGLLGPPVGYPAPVVDLPASRSRALDAYASIR</sequence>
<keyword evidence="8" id="KW-0456">Lyase</keyword>
<dbReference type="Pfam" id="PF03441">
    <property type="entry name" value="FAD_binding_7"/>
    <property type="match status" value="1"/>
</dbReference>
<feature type="binding site" evidence="4">
    <location>
        <begin position="246"/>
        <end position="250"/>
    </location>
    <ligand>
        <name>FAD</name>
        <dbReference type="ChEBI" id="CHEBI:57692"/>
    </ligand>
</feature>
<dbReference type="STRING" id="388357.GCA_001580365_02943"/>
<dbReference type="InterPro" id="IPR006050">
    <property type="entry name" value="DNA_photolyase_N"/>
</dbReference>
<keyword evidence="1 4" id="KW-0285">Flavoprotein</keyword>
<dbReference type="InterPro" id="IPR014729">
    <property type="entry name" value="Rossmann-like_a/b/a_fold"/>
</dbReference>
<dbReference type="SUPFAM" id="SSF52425">
    <property type="entry name" value="Cryptochrome/photolyase, N-terminal domain"/>
    <property type="match status" value="1"/>
</dbReference>
<feature type="site" description="Electron transfer via tryptophanyl radical" evidence="5">
    <location>
        <position position="317"/>
    </location>
</feature>
<dbReference type="PROSITE" id="PS00394">
    <property type="entry name" value="DNA_PHOTOLYASES_1_1"/>
    <property type="match status" value="1"/>
</dbReference>
<dbReference type="GO" id="GO:0006950">
    <property type="term" value="P:response to stress"/>
    <property type="evidence" value="ECO:0007669"/>
    <property type="project" value="UniProtKB-ARBA"/>
</dbReference>
<dbReference type="EMBL" id="BJZS01000035">
    <property type="protein sequence ID" value="GEO95260.1"/>
    <property type="molecule type" value="Genomic_DNA"/>
</dbReference>
<dbReference type="RefSeq" id="WP_147017508.1">
    <property type="nucleotide sequence ID" value="NZ_BJZS01000035.1"/>
</dbReference>
<comment type="similarity">
    <text evidence="6">Belongs to the DNA photolyase family.</text>
</comment>
<dbReference type="SUPFAM" id="SSF48173">
    <property type="entry name" value="Cryptochrome/photolyase FAD-binding domain"/>
    <property type="match status" value="1"/>
</dbReference>
<evidence type="ECO:0000313" key="9">
    <source>
        <dbReference type="Proteomes" id="UP000321103"/>
    </source>
</evidence>
<dbReference type="PANTHER" id="PTHR11455">
    <property type="entry name" value="CRYPTOCHROME"/>
    <property type="match status" value="1"/>
</dbReference>
<dbReference type="InterPro" id="IPR002081">
    <property type="entry name" value="Cryptochrome/DNA_photolyase_1"/>
</dbReference>
<dbReference type="InterPro" id="IPR018394">
    <property type="entry name" value="DNA_photolyase_1_CS_C"/>
</dbReference>
<dbReference type="InterPro" id="IPR036134">
    <property type="entry name" value="Crypto/Photolyase_FAD-like_sf"/>
</dbReference>
<keyword evidence="2 4" id="KW-0274">FAD</keyword>
<evidence type="ECO:0000256" key="1">
    <source>
        <dbReference type="ARBA" id="ARBA00022630"/>
    </source>
</evidence>
<dbReference type="GO" id="GO:0003904">
    <property type="term" value="F:deoxyribodipyrimidine photo-lyase activity"/>
    <property type="evidence" value="ECO:0007669"/>
    <property type="project" value="TreeGrafter"/>
</dbReference>
<dbReference type="GO" id="GO:0003677">
    <property type="term" value="F:DNA binding"/>
    <property type="evidence" value="ECO:0007669"/>
    <property type="project" value="TreeGrafter"/>
</dbReference>
<evidence type="ECO:0000256" key="3">
    <source>
        <dbReference type="ARBA" id="ARBA00022991"/>
    </source>
</evidence>
<dbReference type="Proteomes" id="UP000321103">
    <property type="component" value="Unassembled WGS sequence"/>
</dbReference>
<dbReference type="InterPro" id="IPR036155">
    <property type="entry name" value="Crypto/Photolyase_N_sf"/>
</dbReference>
<accession>A0A512IC22</accession>
<protein>
    <submittedName>
        <fullName evidence="8">Deoxyribodipyrimidine photo-lyase</fullName>
    </submittedName>
</protein>
<evidence type="ECO:0000256" key="6">
    <source>
        <dbReference type="RuleBase" id="RU004182"/>
    </source>
</evidence>
<organism evidence="8 9">
    <name type="scientific">Kocuria turfanensis</name>
    <dbReference type="NCBI Taxonomy" id="388357"/>
    <lineage>
        <taxon>Bacteria</taxon>
        <taxon>Bacillati</taxon>
        <taxon>Actinomycetota</taxon>
        <taxon>Actinomycetes</taxon>
        <taxon>Micrococcales</taxon>
        <taxon>Micrococcaceae</taxon>
        <taxon>Kocuria</taxon>
    </lineage>
</organism>
<keyword evidence="9" id="KW-1185">Reference proteome</keyword>
<comment type="cofactor">
    <cofactor evidence="4">
        <name>FAD</name>
        <dbReference type="ChEBI" id="CHEBI:57692"/>
    </cofactor>
    <text evidence="4">Binds 1 FAD per subunit.</text>
</comment>
<evidence type="ECO:0000256" key="4">
    <source>
        <dbReference type="PIRSR" id="PIRSR602081-1"/>
    </source>
</evidence>
<name>A0A512IC22_9MICC</name>
<dbReference type="GO" id="GO:0009416">
    <property type="term" value="P:response to light stimulus"/>
    <property type="evidence" value="ECO:0007669"/>
    <property type="project" value="TreeGrafter"/>
</dbReference>
<reference evidence="8 9" key="1">
    <citation type="submission" date="2019-07" db="EMBL/GenBank/DDBJ databases">
        <title>Whole genome shotgun sequence of Kocuria turfanensis NBRC 107627.</title>
        <authorList>
            <person name="Hosoyama A."/>
            <person name="Uohara A."/>
            <person name="Ohji S."/>
            <person name="Ichikawa N."/>
        </authorList>
    </citation>
    <scope>NUCLEOTIDE SEQUENCE [LARGE SCALE GENOMIC DNA]</scope>
    <source>
        <strain evidence="8 9">NBRC 107627</strain>
    </source>
</reference>
<dbReference type="PRINTS" id="PR00147">
    <property type="entry name" value="DNAPHOTLYASE"/>
</dbReference>
<feature type="binding site" evidence="4">
    <location>
        <begin position="386"/>
        <end position="388"/>
    </location>
    <ligand>
        <name>FAD</name>
        <dbReference type="ChEBI" id="CHEBI:57692"/>
    </ligand>
</feature>
<dbReference type="Gene3D" id="1.25.40.80">
    <property type="match status" value="1"/>
</dbReference>
<dbReference type="InterPro" id="IPR005101">
    <property type="entry name" value="Cryptochr/Photolyase_FAD-bd"/>
</dbReference>
<dbReference type="PANTHER" id="PTHR11455:SF9">
    <property type="entry name" value="CRYPTOCHROME CIRCADIAN CLOCK 5 ISOFORM X1"/>
    <property type="match status" value="1"/>
</dbReference>
<feature type="domain" description="Photolyase/cryptochrome alpha/beta" evidence="7">
    <location>
        <begin position="11"/>
        <end position="139"/>
    </location>
</feature>
<keyword evidence="3 6" id="KW-0157">Chromophore</keyword>
<evidence type="ECO:0000256" key="5">
    <source>
        <dbReference type="PIRSR" id="PIRSR602081-2"/>
    </source>
</evidence>
<feature type="binding site" evidence="4">
    <location>
        <position position="234"/>
    </location>
    <ligand>
        <name>FAD</name>
        <dbReference type="ChEBI" id="CHEBI:57692"/>
    </ligand>
</feature>
<dbReference type="Pfam" id="PF00875">
    <property type="entry name" value="DNA_photolyase"/>
    <property type="match status" value="1"/>
</dbReference>
<gene>
    <name evidence="8" type="ORF">KTU01_13830</name>
</gene>
<dbReference type="GO" id="GO:0071949">
    <property type="term" value="F:FAD binding"/>
    <property type="evidence" value="ECO:0007669"/>
    <property type="project" value="TreeGrafter"/>
</dbReference>
<dbReference type="Gene3D" id="1.10.579.10">
    <property type="entry name" value="DNA Cyclobutane Dipyrimidine Photolyase, subunit A, domain 3"/>
    <property type="match status" value="1"/>
</dbReference>
<proteinExistence type="inferred from homology"/>
<dbReference type="Gene3D" id="3.40.50.620">
    <property type="entry name" value="HUPs"/>
    <property type="match status" value="1"/>
</dbReference>
<dbReference type="AlphaFoldDB" id="A0A512IC22"/>
<feature type="site" description="Electron transfer via tryptophanyl radical" evidence="5">
    <location>
        <position position="373"/>
    </location>
</feature>
<feature type="binding site" evidence="4">
    <location>
        <position position="283"/>
    </location>
    <ligand>
        <name>FAD</name>
        <dbReference type="ChEBI" id="CHEBI:57692"/>
    </ligand>
</feature>
<dbReference type="GO" id="GO:0006139">
    <property type="term" value="P:nucleobase-containing compound metabolic process"/>
    <property type="evidence" value="ECO:0007669"/>
    <property type="project" value="UniProtKB-ARBA"/>
</dbReference>
<comment type="caution">
    <text evidence="8">The sequence shown here is derived from an EMBL/GenBank/DDBJ whole genome shotgun (WGS) entry which is preliminary data.</text>
</comment>
<dbReference type="PROSITE" id="PS51645">
    <property type="entry name" value="PHR_CRY_ALPHA_BETA"/>
    <property type="match status" value="1"/>
</dbReference>
<feature type="site" description="Electron transfer via tryptophanyl radical" evidence="5">
    <location>
        <position position="396"/>
    </location>
</feature>
<evidence type="ECO:0000313" key="8">
    <source>
        <dbReference type="EMBL" id="GEO95260.1"/>
    </source>
</evidence>
<evidence type="ECO:0000256" key="2">
    <source>
        <dbReference type="ARBA" id="ARBA00022827"/>
    </source>
</evidence>